<dbReference type="Pfam" id="PF19054">
    <property type="entry name" value="DUF5753"/>
    <property type="match status" value="1"/>
</dbReference>
<name>A0ABV6M3C5_9ACTN</name>
<protein>
    <submittedName>
        <fullName evidence="2">DUF5753 domain-containing protein</fullName>
    </submittedName>
</protein>
<feature type="domain" description="HTH cro/C1-type" evidence="1">
    <location>
        <begin position="18"/>
        <end position="72"/>
    </location>
</feature>
<reference evidence="2 3" key="1">
    <citation type="submission" date="2024-09" db="EMBL/GenBank/DDBJ databases">
        <authorList>
            <person name="Sun Q."/>
            <person name="Mori K."/>
        </authorList>
    </citation>
    <scope>NUCLEOTIDE SEQUENCE [LARGE SCALE GENOMIC DNA]</scope>
    <source>
        <strain evidence="2 3">TBRC 3947</strain>
    </source>
</reference>
<dbReference type="RefSeq" id="WP_377251643.1">
    <property type="nucleotide sequence ID" value="NZ_JBHLUH010000025.1"/>
</dbReference>
<keyword evidence="3" id="KW-1185">Reference proteome</keyword>
<sequence>MSTGEPPAVARRRVRLALRAAREAAGFTQGFVAEELDWSISKVNRIEKGDVTVSRTDLLALLELLGVTDQELVDDLVLAARTSRQRGWWDDPHYREHLTPAMLQMLQFESEASAVRYFHPTLVPGILQTPAYARFIMDFWRSDMREEDRQARYEVRQRRREQALGKPDSPDYFFILDESVLYRELGGAQVMADQLHQLLRYMNDPHVHIRVATFAEVAPIALLGPFAIFDLGDEENAVLYWESIFADEIVSSPAIAHRHREYFENMWSKTLDEQATGRLLESKAAALIASLDRK</sequence>
<dbReference type="Gene3D" id="1.10.260.40">
    <property type="entry name" value="lambda repressor-like DNA-binding domains"/>
    <property type="match status" value="1"/>
</dbReference>
<evidence type="ECO:0000259" key="1">
    <source>
        <dbReference type="PROSITE" id="PS50943"/>
    </source>
</evidence>
<organism evidence="2 3">
    <name type="scientific">Phytohabitans kaempferiae</name>
    <dbReference type="NCBI Taxonomy" id="1620943"/>
    <lineage>
        <taxon>Bacteria</taxon>
        <taxon>Bacillati</taxon>
        <taxon>Actinomycetota</taxon>
        <taxon>Actinomycetes</taxon>
        <taxon>Micromonosporales</taxon>
        <taxon>Micromonosporaceae</taxon>
    </lineage>
</organism>
<dbReference type="SUPFAM" id="SSF47413">
    <property type="entry name" value="lambda repressor-like DNA-binding domains"/>
    <property type="match status" value="1"/>
</dbReference>
<dbReference type="Pfam" id="PF13560">
    <property type="entry name" value="HTH_31"/>
    <property type="match status" value="1"/>
</dbReference>
<dbReference type="PROSITE" id="PS50943">
    <property type="entry name" value="HTH_CROC1"/>
    <property type="match status" value="1"/>
</dbReference>
<accession>A0ABV6M3C5</accession>
<dbReference type="EMBL" id="JBHLUH010000025">
    <property type="protein sequence ID" value="MFC0529161.1"/>
    <property type="molecule type" value="Genomic_DNA"/>
</dbReference>
<dbReference type="InterPro" id="IPR001387">
    <property type="entry name" value="Cro/C1-type_HTH"/>
</dbReference>
<evidence type="ECO:0000313" key="2">
    <source>
        <dbReference type="EMBL" id="MFC0529161.1"/>
    </source>
</evidence>
<gene>
    <name evidence="2" type="ORF">ACFFIA_16010</name>
</gene>
<proteinExistence type="predicted"/>
<dbReference type="InterPro" id="IPR010982">
    <property type="entry name" value="Lambda_DNA-bd_dom_sf"/>
</dbReference>
<evidence type="ECO:0000313" key="3">
    <source>
        <dbReference type="Proteomes" id="UP001589867"/>
    </source>
</evidence>
<dbReference type="InterPro" id="IPR043917">
    <property type="entry name" value="DUF5753"/>
</dbReference>
<comment type="caution">
    <text evidence="2">The sequence shown here is derived from an EMBL/GenBank/DDBJ whole genome shotgun (WGS) entry which is preliminary data.</text>
</comment>
<dbReference type="Proteomes" id="UP001589867">
    <property type="component" value="Unassembled WGS sequence"/>
</dbReference>
<dbReference type="SMART" id="SM00530">
    <property type="entry name" value="HTH_XRE"/>
    <property type="match status" value="1"/>
</dbReference>